<dbReference type="EMBL" id="ML208270">
    <property type="protein sequence ID" value="TFK74118.1"/>
    <property type="molecule type" value="Genomic_DNA"/>
</dbReference>
<protein>
    <submittedName>
        <fullName evidence="1">Uncharacterized protein</fullName>
    </submittedName>
</protein>
<proteinExistence type="predicted"/>
<gene>
    <name evidence="1" type="ORF">BDN72DRAFT_100938</name>
</gene>
<organism evidence="1 2">
    <name type="scientific">Pluteus cervinus</name>
    <dbReference type="NCBI Taxonomy" id="181527"/>
    <lineage>
        <taxon>Eukaryota</taxon>
        <taxon>Fungi</taxon>
        <taxon>Dikarya</taxon>
        <taxon>Basidiomycota</taxon>
        <taxon>Agaricomycotina</taxon>
        <taxon>Agaricomycetes</taxon>
        <taxon>Agaricomycetidae</taxon>
        <taxon>Agaricales</taxon>
        <taxon>Pluteineae</taxon>
        <taxon>Pluteaceae</taxon>
        <taxon>Pluteus</taxon>
    </lineage>
</organism>
<sequence length="152" mass="17313">METWERHFPTYLVLQVPPGKLCSALETPLPRIEGFTHSRSAPESQQNFQWWAADTIDDHWFGFQSSASYVGYSEGVFPQAYNTHLEAFHDGDDLLNWSTSTLQITTNRMFGPIKRLVFQIWLLKTVFYHSCSAAVVLLLPSRPAAGSQLCRC</sequence>
<keyword evidence="2" id="KW-1185">Reference proteome</keyword>
<evidence type="ECO:0000313" key="2">
    <source>
        <dbReference type="Proteomes" id="UP000308600"/>
    </source>
</evidence>
<dbReference type="Proteomes" id="UP000308600">
    <property type="component" value="Unassembled WGS sequence"/>
</dbReference>
<reference evidence="1 2" key="1">
    <citation type="journal article" date="2019" name="Nat. Ecol. Evol.">
        <title>Megaphylogeny resolves global patterns of mushroom evolution.</title>
        <authorList>
            <person name="Varga T."/>
            <person name="Krizsan K."/>
            <person name="Foldi C."/>
            <person name="Dima B."/>
            <person name="Sanchez-Garcia M."/>
            <person name="Sanchez-Ramirez S."/>
            <person name="Szollosi G.J."/>
            <person name="Szarkandi J.G."/>
            <person name="Papp V."/>
            <person name="Albert L."/>
            <person name="Andreopoulos W."/>
            <person name="Angelini C."/>
            <person name="Antonin V."/>
            <person name="Barry K.W."/>
            <person name="Bougher N.L."/>
            <person name="Buchanan P."/>
            <person name="Buyck B."/>
            <person name="Bense V."/>
            <person name="Catcheside P."/>
            <person name="Chovatia M."/>
            <person name="Cooper J."/>
            <person name="Damon W."/>
            <person name="Desjardin D."/>
            <person name="Finy P."/>
            <person name="Geml J."/>
            <person name="Haridas S."/>
            <person name="Hughes K."/>
            <person name="Justo A."/>
            <person name="Karasinski D."/>
            <person name="Kautmanova I."/>
            <person name="Kiss B."/>
            <person name="Kocsube S."/>
            <person name="Kotiranta H."/>
            <person name="LaButti K.M."/>
            <person name="Lechner B.E."/>
            <person name="Liimatainen K."/>
            <person name="Lipzen A."/>
            <person name="Lukacs Z."/>
            <person name="Mihaltcheva S."/>
            <person name="Morgado L.N."/>
            <person name="Niskanen T."/>
            <person name="Noordeloos M.E."/>
            <person name="Ohm R.A."/>
            <person name="Ortiz-Santana B."/>
            <person name="Ovrebo C."/>
            <person name="Racz N."/>
            <person name="Riley R."/>
            <person name="Savchenko A."/>
            <person name="Shiryaev A."/>
            <person name="Soop K."/>
            <person name="Spirin V."/>
            <person name="Szebenyi C."/>
            <person name="Tomsovsky M."/>
            <person name="Tulloss R.E."/>
            <person name="Uehling J."/>
            <person name="Grigoriev I.V."/>
            <person name="Vagvolgyi C."/>
            <person name="Papp T."/>
            <person name="Martin F.M."/>
            <person name="Miettinen O."/>
            <person name="Hibbett D.S."/>
            <person name="Nagy L.G."/>
        </authorList>
    </citation>
    <scope>NUCLEOTIDE SEQUENCE [LARGE SCALE GENOMIC DNA]</scope>
    <source>
        <strain evidence="1 2">NL-1719</strain>
    </source>
</reference>
<name>A0ACD3B7Y1_9AGAR</name>
<accession>A0ACD3B7Y1</accession>
<evidence type="ECO:0000313" key="1">
    <source>
        <dbReference type="EMBL" id="TFK74118.1"/>
    </source>
</evidence>